<evidence type="ECO:0000256" key="1">
    <source>
        <dbReference type="SAM" id="MobiDB-lite"/>
    </source>
</evidence>
<feature type="compositionally biased region" description="Low complexity" evidence="1">
    <location>
        <begin position="376"/>
        <end position="397"/>
    </location>
</feature>
<evidence type="ECO:0008006" key="3">
    <source>
        <dbReference type="Google" id="ProtNLM"/>
    </source>
</evidence>
<dbReference type="EMBL" id="HBIO01015927">
    <property type="protein sequence ID" value="CAE0467429.1"/>
    <property type="molecule type" value="Transcribed_RNA"/>
</dbReference>
<proteinExistence type="predicted"/>
<organism evidence="2">
    <name type="scientific">Chaetoceros debilis</name>
    <dbReference type="NCBI Taxonomy" id="122233"/>
    <lineage>
        <taxon>Eukaryota</taxon>
        <taxon>Sar</taxon>
        <taxon>Stramenopiles</taxon>
        <taxon>Ochrophyta</taxon>
        <taxon>Bacillariophyta</taxon>
        <taxon>Coscinodiscophyceae</taxon>
        <taxon>Chaetocerotophycidae</taxon>
        <taxon>Chaetocerotales</taxon>
        <taxon>Chaetocerotaceae</taxon>
        <taxon>Chaetoceros</taxon>
    </lineage>
</organism>
<gene>
    <name evidence="2" type="ORF">CDEB00056_LOCUS12281</name>
</gene>
<feature type="region of interest" description="Disordered" evidence="1">
    <location>
        <begin position="64"/>
        <end position="90"/>
    </location>
</feature>
<dbReference type="AlphaFoldDB" id="A0A7S3VA22"/>
<evidence type="ECO:0000313" key="2">
    <source>
        <dbReference type="EMBL" id="CAE0467429.1"/>
    </source>
</evidence>
<protein>
    <recommendedName>
        <fullName evidence="3">Peroxin-2</fullName>
    </recommendedName>
</protein>
<sequence>MNTVGQVIGIAGQAVHIQRSEGLDIPQLDDSLLDLLLSPSVIQSLFKYTPLNHHYVPYKPTEAYSTPASSNISNEQSGSGGGGDNTHGHDIIENRDDVGTLMEQNGKLIYSVGRYALKAAMIYLTSFQTPAMTSLGVQSKSNARINELGNYRTKKSRHHKQLHRYVILAAVLPLLHEVIQWRTSHLEEQLNQQQQQQRWHGSSEDQAYERRNGVQQQQQQQVLAIYRKVKLLKFILKITSIVVPPLQLYHFLSYIFGINETRGIHTPSPAMNLSGLQYKIPTRQRGDVTGSKSDPHPHPRERSINFLYAYRRLWYDEIILTAGLFLVPILEVWKDLPQGLVLAHRRTLLQFKNCLDSARKKSKSLANKFRLGSGDSDTSASSNGETSSSSGGRNVNSRGKENPGECAICHSHSIIIPYQAVPCGHWCCYACLRGAMIDAAVDDVSNDGDGVSLTYHCVTCGLKVTSSRPAGYG</sequence>
<feature type="region of interest" description="Disordered" evidence="1">
    <location>
        <begin position="369"/>
        <end position="398"/>
    </location>
</feature>
<dbReference type="SUPFAM" id="SSF57850">
    <property type="entry name" value="RING/U-box"/>
    <property type="match status" value="1"/>
</dbReference>
<feature type="region of interest" description="Disordered" evidence="1">
    <location>
        <begin position="192"/>
        <end position="213"/>
    </location>
</feature>
<reference evidence="2" key="1">
    <citation type="submission" date="2021-01" db="EMBL/GenBank/DDBJ databases">
        <authorList>
            <person name="Corre E."/>
            <person name="Pelletier E."/>
            <person name="Niang G."/>
            <person name="Scheremetjew M."/>
            <person name="Finn R."/>
            <person name="Kale V."/>
            <person name="Holt S."/>
            <person name="Cochrane G."/>
            <person name="Meng A."/>
            <person name="Brown T."/>
            <person name="Cohen L."/>
        </authorList>
    </citation>
    <scope>NUCLEOTIDE SEQUENCE</scope>
    <source>
        <strain evidence="2">MM31A-1</strain>
    </source>
</reference>
<name>A0A7S3VA22_9STRA</name>
<accession>A0A7S3VA22</accession>
<feature type="compositionally biased region" description="Basic and acidic residues" evidence="1">
    <location>
        <begin position="201"/>
        <end position="212"/>
    </location>
</feature>